<gene>
    <name evidence="3" type="ORF">P7D69_05990</name>
</gene>
<dbReference type="RefSeq" id="WP_261321797.1">
    <property type="nucleotide sequence ID" value="NZ_CP081847.1"/>
</dbReference>
<dbReference type="Pfam" id="PF15983">
    <property type="entry name" value="DUF4767"/>
    <property type="match status" value="1"/>
</dbReference>
<feature type="region of interest" description="Disordered" evidence="1">
    <location>
        <begin position="26"/>
        <end position="62"/>
    </location>
</feature>
<evidence type="ECO:0000259" key="2">
    <source>
        <dbReference type="Pfam" id="PF15983"/>
    </source>
</evidence>
<feature type="compositionally biased region" description="Low complexity" evidence="1">
    <location>
        <begin position="39"/>
        <end position="62"/>
    </location>
</feature>
<organism evidence="3 4">
    <name type="scientific">Enterococcus raffinosus</name>
    <dbReference type="NCBI Taxonomy" id="71452"/>
    <lineage>
        <taxon>Bacteria</taxon>
        <taxon>Bacillati</taxon>
        <taxon>Bacillota</taxon>
        <taxon>Bacilli</taxon>
        <taxon>Lactobacillales</taxon>
        <taxon>Enterococcaceae</taxon>
        <taxon>Enterococcus</taxon>
    </lineage>
</organism>
<feature type="compositionally biased region" description="Polar residues" evidence="1">
    <location>
        <begin position="316"/>
        <end position="327"/>
    </location>
</feature>
<evidence type="ECO:0000313" key="3">
    <source>
        <dbReference type="EMBL" id="MDT2543879.1"/>
    </source>
</evidence>
<dbReference type="EMBL" id="JARPXL010000004">
    <property type="protein sequence ID" value="MDT2543879.1"/>
    <property type="molecule type" value="Genomic_DNA"/>
</dbReference>
<feature type="region of interest" description="Disordered" evidence="1">
    <location>
        <begin position="316"/>
        <end position="339"/>
    </location>
</feature>
<dbReference type="PROSITE" id="PS51257">
    <property type="entry name" value="PROKAR_LIPOPROTEIN"/>
    <property type="match status" value="1"/>
</dbReference>
<dbReference type="Proteomes" id="UP001254770">
    <property type="component" value="Unassembled WGS sequence"/>
</dbReference>
<reference evidence="3" key="1">
    <citation type="submission" date="2023-03" db="EMBL/GenBank/DDBJ databases">
        <authorList>
            <person name="Shen W."/>
            <person name="Cai J."/>
        </authorList>
    </citation>
    <scope>NUCLEOTIDE SEQUENCE</scope>
    <source>
        <strain evidence="3">Y15</strain>
    </source>
</reference>
<evidence type="ECO:0000256" key="1">
    <source>
        <dbReference type="SAM" id="MobiDB-lite"/>
    </source>
</evidence>
<name>A0AAW8T5X1_9ENTE</name>
<proteinExistence type="predicted"/>
<evidence type="ECO:0000313" key="4">
    <source>
        <dbReference type="Proteomes" id="UP001254770"/>
    </source>
</evidence>
<feature type="domain" description="DUF4767" evidence="2">
    <location>
        <begin position="81"/>
        <end position="220"/>
    </location>
</feature>
<comment type="caution">
    <text evidence="3">The sequence shown here is derived from an EMBL/GenBank/DDBJ whole genome shotgun (WGS) entry which is preliminary data.</text>
</comment>
<accession>A0AAW8T5X1</accession>
<protein>
    <submittedName>
        <fullName evidence="3">DUF4767 domain-containing protein</fullName>
    </submittedName>
</protein>
<dbReference type="AlphaFoldDB" id="A0AAW8T5X1"/>
<dbReference type="InterPro" id="IPR031927">
    <property type="entry name" value="DUF4767"/>
</dbReference>
<sequence>MKKVIIGMGICVGILSLAGCSKNETHASHKNSKSTVHVSETFSSTNKTSTTATSGKNSSTSSTIASSIASSESQEELTISSLWTTQKASELQQFMESWGTTMKQTYREYTPNNNVNFYGLQLPEAVLGSSKTWGIDVNDVAVSAEWSTTGESSSEYSIVAVYSDAETSSGSGARHLYFFGFNNNQPVVLVSMQNQGMEDHALHFKQTENQALTSGFQNIVAGQPVEQPTAAVESIEPVNTWASMDEAIQFYEDTYKNTANEVSQQILWANYNRSCWSLTEQAGNRIVLHWRNISGAGGSYVAFEKSADHTTITQYDGNNSYPNSPSKAFNVRNSDHTVY</sequence>